<evidence type="ECO:0000313" key="3">
    <source>
        <dbReference type="Proteomes" id="UP000265691"/>
    </source>
</evidence>
<dbReference type="EMBL" id="NRHC01000123">
    <property type="protein sequence ID" value="RIY31161.1"/>
    <property type="molecule type" value="Genomic_DNA"/>
</dbReference>
<accession>A0A3A1Y127</accession>
<sequence length="267" mass="30249">MKKSKFLSLGLVALVAPFAGANANANNASFSQQFMPLTLKLNQQADSYLSQVKFFNTDAKVRGYQKPTLAKAPLSYVYNSDARLEGLHKMMAVYYQKVYDYFYANREQTDGRKFLLGLTEALMPFDLSTRGKVYRDAVDLQFNQVIPRKNSGVDEQMRILMKDFAFGVYTSQMIAYCHTIQQKGLAMPTYCYGAYLVGTINRTGFASGAPYFRRLGFLVQIPQEMDKLNNQQKIQAFGQMLNDIVANKANYEKLLGFPLKVQSLTLK</sequence>
<feature type="signal peptide" evidence="1">
    <location>
        <begin position="1"/>
        <end position="21"/>
    </location>
</feature>
<dbReference type="OrthoDB" id="5674731at2"/>
<dbReference type="AlphaFoldDB" id="A0A3A1Y127"/>
<proteinExistence type="predicted"/>
<protein>
    <submittedName>
        <fullName evidence="2">Uncharacterized protein</fullName>
    </submittedName>
</protein>
<gene>
    <name evidence="2" type="ORF">CKF54_07390</name>
</gene>
<feature type="chain" id="PRO_5017277554" evidence="1">
    <location>
        <begin position="22"/>
        <end position="267"/>
    </location>
</feature>
<keyword evidence="1" id="KW-0732">Signal</keyword>
<dbReference type="RefSeq" id="WP_119525716.1">
    <property type="nucleotide sequence ID" value="NZ_NRHC01000123.1"/>
</dbReference>
<dbReference type="Proteomes" id="UP000265691">
    <property type="component" value="Unassembled WGS sequence"/>
</dbReference>
<evidence type="ECO:0000256" key="1">
    <source>
        <dbReference type="SAM" id="SignalP"/>
    </source>
</evidence>
<reference evidence="2 3" key="1">
    <citation type="submission" date="2017-08" db="EMBL/GenBank/DDBJ databases">
        <title>Reclassification of Bisgaard taxon 37 and 44.</title>
        <authorList>
            <person name="Christensen H."/>
        </authorList>
    </citation>
    <scope>NUCLEOTIDE SEQUENCE [LARGE SCALE GENOMIC DNA]</scope>
    <source>
        <strain evidence="2 3">B96_3</strain>
    </source>
</reference>
<name>A0A3A1Y127_9GAMM</name>
<organism evidence="2 3">
    <name type="scientific">Psittacicella hinzii</name>
    <dbReference type="NCBI Taxonomy" id="2028575"/>
    <lineage>
        <taxon>Bacteria</taxon>
        <taxon>Pseudomonadati</taxon>
        <taxon>Pseudomonadota</taxon>
        <taxon>Gammaproteobacteria</taxon>
        <taxon>Pasteurellales</taxon>
        <taxon>Psittacicellaceae</taxon>
        <taxon>Psittacicella</taxon>
    </lineage>
</organism>
<comment type="caution">
    <text evidence="2">The sequence shown here is derived from an EMBL/GenBank/DDBJ whole genome shotgun (WGS) entry which is preliminary data.</text>
</comment>
<evidence type="ECO:0000313" key="2">
    <source>
        <dbReference type="EMBL" id="RIY31161.1"/>
    </source>
</evidence>
<keyword evidence="3" id="KW-1185">Reference proteome</keyword>